<comment type="function">
    <text evidence="1">NDH shuttles electrons from NAD(P)H:plastoquinone, via FMN and iron-sulfur (Fe-S) centers, to quinones in the photosynthetic chain and possibly in a chloroplast respiratory chain. The immediate electron acceptor for the enzyme in this species is believed to be plastoquinone. Couples the redox reaction to proton translocation, and thus conserves the redox energy in a proton gradient.</text>
</comment>
<comment type="subcellular location">
    <subcellularLocation>
        <location evidence="2">Plastid</location>
        <location evidence="2">Chloroplast thylakoid membrane</location>
        <topology evidence="2">Multi-pass membrane protein</topology>
    </subcellularLocation>
</comment>
<dbReference type="InterPro" id="IPR002128">
    <property type="entry name" value="NADH_UbQ_OxRdtase_chlpt_su5_C"/>
</dbReference>
<evidence type="ECO:0000256" key="6">
    <source>
        <dbReference type="ARBA" id="ARBA00022528"/>
    </source>
</evidence>
<dbReference type="Pfam" id="PF01010">
    <property type="entry name" value="Proton_antipo_C"/>
    <property type="match status" value="1"/>
</dbReference>
<gene>
    <name evidence="22" type="ordered locus">MTR_7g051350</name>
</gene>
<reference evidence="23" key="3">
    <citation type="submission" date="2015-04" db="UniProtKB">
        <authorList>
            <consortium name="EnsemblPlants"/>
        </authorList>
    </citation>
    <scope>IDENTIFICATION</scope>
    <source>
        <strain evidence="23">cv. Jemalong A17</strain>
    </source>
</reference>
<evidence type="ECO:0000256" key="12">
    <source>
        <dbReference type="ARBA" id="ARBA00022989"/>
    </source>
</evidence>
<evidence type="ECO:0000256" key="18">
    <source>
        <dbReference type="ARBA" id="ARBA00047726"/>
    </source>
</evidence>
<dbReference type="Proteomes" id="UP000002051">
    <property type="component" value="Unassembled WGS sequence"/>
</dbReference>
<evidence type="ECO:0000313" key="23">
    <source>
        <dbReference type="EnsemblPlants" id="AES78944"/>
    </source>
</evidence>
<keyword evidence="24" id="KW-1185">Reference proteome</keyword>
<evidence type="ECO:0000256" key="9">
    <source>
        <dbReference type="ARBA" id="ARBA00022857"/>
    </source>
</evidence>
<evidence type="ECO:0000256" key="8">
    <source>
        <dbReference type="ARBA" id="ARBA00022719"/>
    </source>
</evidence>
<dbReference type="GO" id="GO:0009535">
    <property type="term" value="C:chloroplast thylakoid membrane"/>
    <property type="evidence" value="ECO:0007669"/>
    <property type="project" value="UniProtKB-SubCell"/>
</dbReference>
<keyword evidence="15 20" id="KW-0472">Membrane</keyword>
<dbReference type="HOGENOM" id="CLU_3090305_0_0_1"/>
<evidence type="ECO:0000256" key="13">
    <source>
        <dbReference type="ARBA" id="ARBA00023027"/>
    </source>
</evidence>
<evidence type="ECO:0000313" key="22">
    <source>
        <dbReference type="EMBL" id="AES78944.1"/>
    </source>
</evidence>
<evidence type="ECO:0000256" key="2">
    <source>
        <dbReference type="ARBA" id="ARBA00004454"/>
    </source>
</evidence>
<comment type="subunit">
    <text evidence="4">NDH is composed of at least 16 different subunits, 5 of which are encoded in the nucleus.</text>
</comment>
<keyword evidence="10" id="KW-0618">Plastoquinone</keyword>
<feature type="transmembrane region" description="Helical" evidence="20">
    <location>
        <begin position="7"/>
        <end position="28"/>
    </location>
</feature>
<dbReference type="EnsemblPlants" id="AES78944">
    <property type="protein sequence ID" value="AES78944"/>
    <property type="gene ID" value="MTR_7g051350"/>
</dbReference>
<dbReference type="AlphaFoldDB" id="G7KWZ4"/>
<reference evidence="22 24" key="2">
    <citation type="journal article" date="2014" name="BMC Genomics">
        <title>An improved genome release (version Mt4.0) for the model legume Medicago truncatula.</title>
        <authorList>
            <person name="Tang H."/>
            <person name="Krishnakumar V."/>
            <person name="Bidwell S."/>
            <person name="Rosen B."/>
            <person name="Chan A."/>
            <person name="Zhou S."/>
            <person name="Gentzbittel L."/>
            <person name="Childs K.L."/>
            <person name="Yandell M."/>
            <person name="Gundlach H."/>
            <person name="Mayer K.F."/>
            <person name="Schwartz D.C."/>
            <person name="Town C.D."/>
        </authorList>
    </citation>
    <scope>GENOME REANNOTATION</scope>
    <source>
        <strain evidence="22">A17</strain>
        <strain evidence="23 24">cv. Jemalong A17</strain>
    </source>
</reference>
<keyword evidence="6" id="KW-0150">Chloroplast</keyword>
<keyword evidence="8" id="KW-0874">Quinone</keyword>
<proteinExistence type="inferred from homology"/>
<evidence type="ECO:0000256" key="1">
    <source>
        <dbReference type="ARBA" id="ARBA00004059"/>
    </source>
</evidence>
<evidence type="ECO:0000256" key="19">
    <source>
        <dbReference type="ARBA" id="ARBA00048026"/>
    </source>
</evidence>
<comment type="catalytic activity">
    <reaction evidence="19">
        <text>a plastoquinone + NADH + (n+1) H(+)(in) = a plastoquinol + NAD(+) + n H(+)(out)</text>
        <dbReference type="Rhea" id="RHEA:42608"/>
        <dbReference type="Rhea" id="RHEA-COMP:9561"/>
        <dbReference type="Rhea" id="RHEA-COMP:9562"/>
        <dbReference type="ChEBI" id="CHEBI:15378"/>
        <dbReference type="ChEBI" id="CHEBI:17757"/>
        <dbReference type="ChEBI" id="CHEBI:57540"/>
        <dbReference type="ChEBI" id="CHEBI:57945"/>
        <dbReference type="ChEBI" id="CHEBI:62192"/>
    </reaction>
</comment>
<dbReference type="EMBL" id="CM001223">
    <property type="protein sequence ID" value="AES78944.1"/>
    <property type="molecule type" value="Genomic_DNA"/>
</dbReference>
<evidence type="ECO:0000256" key="7">
    <source>
        <dbReference type="ARBA" id="ARBA00022692"/>
    </source>
</evidence>
<comment type="catalytic activity">
    <reaction evidence="18">
        <text>a plastoquinone + NADPH + (n+1) H(+)(in) = a plastoquinol + NADP(+) + n H(+)(out)</text>
        <dbReference type="Rhea" id="RHEA:42612"/>
        <dbReference type="Rhea" id="RHEA-COMP:9561"/>
        <dbReference type="Rhea" id="RHEA-COMP:9562"/>
        <dbReference type="ChEBI" id="CHEBI:15378"/>
        <dbReference type="ChEBI" id="CHEBI:17757"/>
        <dbReference type="ChEBI" id="CHEBI:57783"/>
        <dbReference type="ChEBI" id="CHEBI:58349"/>
        <dbReference type="ChEBI" id="CHEBI:62192"/>
    </reaction>
</comment>
<evidence type="ECO:0000256" key="10">
    <source>
        <dbReference type="ARBA" id="ARBA00022957"/>
    </source>
</evidence>
<accession>G7KWZ4</accession>
<evidence type="ECO:0000256" key="16">
    <source>
        <dbReference type="ARBA" id="ARBA00029876"/>
    </source>
</evidence>
<keyword evidence="14" id="KW-0793">Thylakoid</keyword>
<feature type="domain" description="NADH:ubiquinone/plastoquinone oxidoreductase chloroplast chain 5 C-terminal" evidence="21">
    <location>
        <begin position="25"/>
        <end position="52"/>
    </location>
</feature>
<evidence type="ECO:0000256" key="5">
    <source>
        <dbReference type="ARBA" id="ARBA00018648"/>
    </source>
</evidence>
<keyword evidence="9" id="KW-0521">NADP</keyword>
<protein>
    <recommendedName>
        <fullName evidence="5">NAD(P)H-quinone oxidoreductase subunit 5, chloroplastic</fullName>
    </recommendedName>
    <alternativeName>
        <fullName evidence="17">NAD(P)H dehydrogenase subunit 5</fullName>
    </alternativeName>
    <alternativeName>
        <fullName evidence="16">NADH-plastoquinone oxidoreductase subunit 5</fullName>
    </alternativeName>
</protein>
<organism evidence="22 24">
    <name type="scientific">Medicago truncatula</name>
    <name type="common">Barrel medic</name>
    <name type="synonym">Medicago tribuloides</name>
    <dbReference type="NCBI Taxonomy" id="3880"/>
    <lineage>
        <taxon>Eukaryota</taxon>
        <taxon>Viridiplantae</taxon>
        <taxon>Streptophyta</taxon>
        <taxon>Embryophyta</taxon>
        <taxon>Tracheophyta</taxon>
        <taxon>Spermatophyta</taxon>
        <taxon>Magnoliopsida</taxon>
        <taxon>eudicotyledons</taxon>
        <taxon>Gunneridae</taxon>
        <taxon>Pentapetalae</taxon>
        <taxon>rosids</taxon>
        <taxon>fabids</taxon>
        <taxon>Fabales</taxon>
        <taxon>Fabaceae</taxon>
        <taxon>Papilionoideae</taxon>
        <taxon>50 kb inversion clade</taxon>
        <taxon>NPAAA clade</taxon>
        <taxon>Hologalegina</taxon>
        <taxon>IRL clade</taxon>
        <taxon>Trifolieae</taxon>
        <taxon>Medicago</taxon>
    </lineage>
</organism>
<evidence type="ECO:0000313" key="24">
    <source>
        <dbReference type="Proteomes" id="UP000002051"/>
    </source>
</evidence>
<evidence type="ECO:0000259" key="21">
    <source>
        <dbReference type="Pfam" id="PF01010"/>
    </source>
</evidence>
<dbReference type="GO" id="GO:0048038">
    <property type="term" value="F:quinone binding"/>
    <property type="evidence" value="ECO:0007669"/>
    <property type="project" value="UniProtKB-KW"/>
</dbReference>
<evidence type="ECO:0000256" key="14">
    <source>
        <dbReference type="ARBA" id="ARBA00023078"/>
    </source>
</evidence>
<keyword evidence="13" id="KW-0520">NAD</keyword>
<evidence type="ECO:0000256" key="20">
    <source>
        <dbReference type="SAM" id="Phobius"/>
    </source>
</evidence>
<keyword evidence="12 20" id="KW-1133">Transmembrane helix</keyword>
<keyword evidence="7 20" id="KW-0812">Transmembrane</keyword>
<evidence type="ECO:0000256" key="17">
    <source>
        <dbReference type="ARBA" id="ARBA00031649"/>
    </source>
</evidence>
<comment type="similarity">
    <text evidence="3">Belongs to the complex I subunit 5 family.</text>
</comment>
<evidence type="ECO:0000256" key="11">
    <source>
        <dbReference type="ARBA" id="ARBA00022967"/>
    </source>
</evidence>
<keyword evidence="11" id="KW-1278">Translocase</keyword>
<reference evidence="22 24" key="1">
    <citation type="journal article" date="2011" name="Nature">
        <title>The Medicago genome provides insight into the evolution of rhizobial symbioses.</title>
        <authorList>
            <person name="Young N.D."/>
            <person name="Debelle F."/>
            <person name="Oldroyd G.E."/>
            <person name="Geurts R."/>
            <person name="Cannon S.B."/>
            <person name="Udvardi M.K."/>
            <person name="Benedito V.A."/>
            <person name="Mayer K.F."/>
            <person name="Gouzy J."/>
            <person name="Schoof H."/>
            <person name="Van de Peer Y."/>
            <person name="Proost S."/>
            <person name="Cook D.R."/>
            <person name="Meyers B.C."/>
            <person name="Spannagl M."/>
            <person name="Cheung F."/>
            <person name="De Mita S."/>
            <person name="Krishnakumar V."/>
            <person name="Gundlach H."/>
            <person name="Zhou S."/>
            <person name="Mudge J."/>
            <person name="Bharti A.K."/>
            <person name="Murray J.D."/>
            <person name="Naoumkina M.A."/>
            <person name="Rosen B."/>
            <person name="Silverstein K.A."/>
            <person name="Tang H."/>
            <person name="Rombauts S."/>
            <person name="Zhao P.X."/>
            <person name="Zhou P."/>
            <person name="Barbe V."/>
            <person name="Bardou P."/>
            <person name="Bechner M."/>
            <person name="Bellec A."/>
            <person name="Berger A."/>
            <person name="Berges H."/>
            <person name="Bidwell S."/>
            <person name="Bisseling T."/>
            <person name="Choisne N."/>
            <person name="Couloux A."/>
            <person name="Denny R."/>
            <person name="Deshpande S."/>
            <person name="Dai X."/>
            <person name="Doyle J.J."/>
            <person name="Dudez A.M."/>
            <person name="Farmer A.D."/>
            <person name="Fouteau S."/>
            <person name="Franken C."/>
            <person name="Gibelin C."/>
            <person name="Gish J."/>
            <person name="Goldstein S."/>
            <person name="Gonzalez A.J."/>
            <person name="Green P.J."/>
            <person name="Hallab A."/>
            <person name="Hartog M."/>
            <person name="Hua A."/>
            <person name="Humphray S.J."/>
            <person name="Jeong D.H."/>
            <person name="Jing Y."/>
            <person name="Jocker A."/>
            <person name="Kenton S.M."/>
            <person name="Kim D.J."/>
            <person name="Klee K."/>
            <person name="Lai H."/>
            <person name="Lang C."/>
            <person name="Lin S."/>
            <person name="Macmil S.L."/>
            <person name="Magdelenat G."/>
            <person name="Matthews L."/>
            <person name="McCorrison J."/>
            <person name="Monaghan E.L."/>
            <person name="Mun J.H."/>
            <person name="Najar F.Z."/>
            <person name="Nicholson C."/>
            <person name="Noirot C."/>
            <person name="O'Bleness M."/>
            <person name="Paule C.R."/>
            <person name="Poulain J."/>
            <person name="Prion F."/>
            <person name="Qin B."/>
            <person name="Qu C."/>
            <person name="Retzel E.F."/>
            <person name="Riddle C."/>
            <person name="Sallet E."/>
            <person name="Samain S."/>
            <person name="Samson N."/>
            <person name="Sanders I."/>
            <person name="Saurat O."/>
            <person name="Scarpelli C."/>
            <person name="Schiex T."/>
            <person name="Segurens B."/>
            <person name="Severin A.J."/>
            <person name="Sherrier D.J."/>
            <person name="Shi R."/>
            <person name="Sims S."/>
            <person name="Singer S.R."/>
            <person name="Sinharoy S."/>
            <person name="Sterck L."/>
            <person name="Viollet A."/>
            <person name="Wang B.B."/>
            <person name="Wang K."/>
            <person name="Wang M."/>
            <person name="Wang X."/>
            <person name="Warfsmann J."/>
            <person name="Weissenbach J."/>
            <person name="White D.D."/>
            <person name="White J.D."/>
            <person name="Wiley G.B."/>
            <person name="Wincker P."/>
            <person name="Xing Y."/>
            <person name="Yang L."/>
            <person name="Yao Z."/>
            <person name="Ying F."/>
            <person name="Zhai J."/>
            <person name="Zhou L."/>
            <person name="Zuber A."/>
            <person name="Denarie J."/>
            <person name="Dixon R.A."/>
            <person name="May G.D."/>
            <person name="Schwartz D.C."/>
            <person name="Rogers J."/>
            <person name="Quetier F."/>
            <person name="Town C.D."/>
            <person name="Roe B.A."/>
        </authorList>
    </citation>
    <scope>NUCLEOTIDE SEQUENCE [LARGE SCALE GENOMIC DNA]</scope>
    <source>
        <strain evidence="22">A17</strain>
        <strain evidence="23 24">cv. Jemalong A17</strain>
    </source>
</reference>
<evidence type="ECO:0000256" key="4">
    <source>
        <dbReference type="ARBA" id="ARBA00011199"/>
    </source>
</evidence>
<sequence>MNLLVEIRALVLVICLVVVLKIISWFGYELHQNSKNSVDWYEFFTNATFSVS</sequence>
<evidence type="ECO:0000256" key="3">
    <source>
        <dbReference type="ARBA" id="ARBA00008200"/>
    </source>
</evidence>
<name>G7KWZ4_MEDTR</name>
<dbReference type="PaxDb" id="3880-AES78944"/>
<keyword evidence="6" id="KW-0934">Plastid</keyword>
<evidence type="ECO:0000256" key="15">
    <source>
        <dbReference type="ARBA" id="ARBA00023136"/>
    </source>
</evidence>